<sequence length="261" mass="29564">MKLNVALIQMDIQLGLPEENIKKAVQRIEEASKQNADIVVLPELWTTGYDLERLVEIGDANGDNLKKLMSGLARQHRINIVAGSVANKTDNGIFNTLYAFNREGEQIGEYSKLHLIRLMQEEKFIAPGSTKGNFMLENIPAAGVICYDIRFPEWIRAHVLDGASLLFVPAEWPAQRLSHWRNLLITRAIENQCYVIACNRIGRDNNNAFAGHSIIIDPWGDVIAEADGENETILFAEIETDLVNEVRSRIPIFEDRRPEHY</sequence>
<dbReference type="AlphaFoldDB" id="A0A0V8JDS6"/>
<dbReference type="PANTHER" id="PTHR23088">
    <property type="entry name" value="NITRILASE-RELATED"/>
    <property type="match status" value="1"/>
</dbReference>
<dbReference type="InterPro" id="IPR036526">
    <property type="entry name" value="C-N_Hydrolase_sf"/>
</dbReference>
<keyword evidence="3" id="KW-0378">Hydrolase</keyword>
<name>A0A0V8JDS6_9BACL</name>
<evidence type="ECO:0000256" key="1">
    <source>
        <dbReference type="ARBA" id="ARBA00010613"/>
    </source>
</evidence>
<comment type="caution">
    <text evidence="3">The sequence shown here is derived from an EMBL/GenBank/DDBJ whole genome shotgun (WGS) entry which is preliminary data.</text>
</comment>
<dbReference type="PANTHER" id="PTHR23088:SF27">
    <property type="entry name" value="DEAMINATED GLUTATHIONE AMIDASE"/>
    <property type="match status" value="1"/>
</dbReference>
<evidence type="ECO:0000313" key="4">
    <source>
        <dbReference type="Proteomes" id="UP000054099"/>
    </source>
</evidence>
<proteinExistence type="inferred from homology"/>
<keyword evidence="4" id="KW-1185">Reference proteome</keyword>
<evidence type="ECO:0000313" key="3">
    <source>
        <dbReference type="EMBL" id="KSU84800.1"/>
    </source>
</evidence>
<dbReference type="SUPFAM" id="SSF56317">
    <property type="entry name" value="Carbon-nitrogen hydrolase"/>
    <property type="match status" value="1"/>
</dbReference>
<protein>
    <submittedName>
        <fullName evidence="3">Hydrolase</fullName>
    </submittedName>
</protein>
<dbReference type="InterPro" id="IPR003010">
    <property type="entry name" value="C-N_Hydrolase"/>
</dbReference>
<accession>A0A0V8JDS6</accession>
<dbReference type="GO" id="GO:0016787">
    <property type="term" value="F:hydrolase activity"/>
    <property type="evidence" value="ECO:0007669"/>
    <property type="project" value="UniProtKB-KW"/>
</dbReference>
<dbReference type="Gene3D" id="3.60.110.10">
    <property type="entry name" value="Carbon-nitrogen hydrolase"/>
    <property type="match status" value="1"/>
</dbReference>
<reference evidence="3 4" key="1">
    <citation type="journal article" date="2014" name="Antonie Van Leeuwenhoek">
        <title>Fictibacillus enclensis sp. nov., isolated from marine sediment.</title>
        <authorList>
            <person name="Dastager S.G."/>
            <person name="Mawlankar R."/>
            <person name="Srinivasan K."/>
            <person name="Tang S.K."/>
            <person name="Lee J.C."/>
            <person name="Ramana V.V."/>
            <person name="Shouche Y.S."/>
        </authorList>
    </citation>
    <scope>NUCLEOTIDE SEQUENCE [LARGE SCALE GENOMIC DNA]</scope>
    <source>
        <strain evidence="3 4">NIO-1003</strain>
    </source>
</reference>
<dbReference type="CDD" id="cd07583">
    <property type="entry name" value="nitrilase_5"/>
    <property type="match status" value="1"/>
</dbReference>
<dbReference type="RefSeq" id="WP_061968884.1">
    <property type="nucleotide sequence ID" value="NZ_FMAV01000001.1"/>
</dbReference>
<comment type="similarity">
    <text evidence="1">Belongs to the carbon-nitrogen hydrolase superfamily. NIT1/NIT2 family.</text>
</comment>
<dbReference type="EMBL" id="LNQN01000001">
    <property type="protein sequence ID" value="KSU84800.1"/>
    <property type="molecule type" value="Genomic_DNA"/>
</dbReference>
<dbReference type="Proteomes" id="UP000054099">
    <property type="component" value="Unassembled WGS sequence"/>
</dbReference>
<organism evidence="3 4">
    <name type="scientific">Fictibacillus enclensis</name>
    <dbReference type="NCBI Taxonomy" id="1017270"/>
    <lineage>
        <taxon>Bacteria</taxon>
        <taxon>Bacillati</taxon>
        <taxon>Bacillota</taxon>
        <taxon>Bacilli</taxon>
        <taxon>Bacillales</taxon>
        <taxon>Fictibacillaceae</taxon>
        <taxon>Fictibacillus</taxon>
    </lineage>
</organism>
<evidence type="ECO:0000259" key="2">
    <source>
        <dbReference type="PROSITE" id="PS50263"/>
    </source>
</evidence>
<dbReference type="OrthoDB" id="9811121at2"/>
<dbReference type="Pfam" id="PF00795">
    <property type="entry name" value="CN_hydrolase"/>
    <property type="match status" value="1"/>
</dbReference>
<feature type="domain" description="CN hydrolase" evidence="2">
    <location>
        <begin position="3"/>
        <end position="240"/>
    </location>
</feature>
<gene>
    <name evidence="3" type="ORF">AS030_04535</name>
</gene>
<dbReference type="PROSITE" id="PS50263">
    <property type="entry name" value="CN_HYDROLASE"/>
    <property type="match status" value="1"/>
</dbReference>